<name>A0A9D3N9W8_9TELE</name>
<organism evidence="1 2">
    <name type="scientific">Hemibagrus wyckioides</name>
    <dbReference type="NCBI Taxonomy" id="337641"/>
    <lineage>
        <taxon>Eukaryota</taxon>
        <taxon>Metazoa</taxon>
        <taxon>Chordata</taxon>
        <taxon>Craniata</taxon>
        <taxon>Vertebrata</taxon>
        <taxon>Euteleostomi</taxon>
        <taxon>Actinopterygii</taxon>
        <taxon>Neopterygii</taxon>
        <taxon>Teleostei</taxon>
        <taxon>Ostariophysi</taxon>
        <taxon>Siluriformes</taxon>
        <taxon>Bagridae</taxon>
        <taxon>Hemibagrus</taxon>
    </lineage>
</organism>
<gene>
    <name evidence="1" type="ORF">KOW79_017360</name>
</gene>
<dbReference type="AlphaFoldDB" id="A0A9D3N9W8"/>
<comment type="caution">
    <text evidence="1">The sequence shown here is derived from an EMBL/GenBank/DDBJ whole genome shotgun (WGS) entry which is preliminary data.</text>
</comment>
<proteinExistence type="predicted"/>
<accession>A0A9D3N9W8</accession>
<sequence length="80" mass="8653">MYSDMSGVATPGSITAEDFWYGFTQTRLSLIIKGPSVSAGRCRCSLYFSTEGSSVASLARNTYLVARAHSPRPEERVISG</sequence>
<reference evidence="1 2" key="1">
    <citation type="submission" date="2021-06" db="EMBL/GenBank/DDBJ databases">
        <title>Chromosome-level genome assembly of the red-tail catfish (Hemibagrus wyckioides).</title>
        <authorList>
            <person name="Shao F."/>
        </authorList>
    </citation>
    <scope>NUCLEOTIDE SEQUENCE [LARGE SCALE GENOMIC DNA]</scope>
    <source>
        <strain evidence="1">EC202008001</strain>
        <tissue evidence="1">Blood</tissue>
    </source>
</reference>
<protein>
    <submittedName>
        <fullName evidence="1">Uncharacterized protein</fullName>
    </submittedName>
</protein>
<dbReference type="Proteomes" id="UP000824219">
    <property type="component" value="Linkage Group LG21"/>
</dbReference>
<evidence type="ECO:0000313" key="2">
    <source>
        <dbReference type="Proteomes" id="UP000824219"/>
    </source>
</evidence>
<keyword evidence="2" id="KW-1185">Reference proteome</keyword>
<dbReference type="EMBL" id="JAHKSW010000021">
    <property type="protein sequence ID" value="KAG7318886.1"/>
    <property type="molecule type" value="Genomic_DNA"/>
</dbReference>
<evidence type="ECO:0000313" key="1">
    <source>
        <dbReference type="EMBL" id="KAG7318886.1"/>
    </source>
</evidence>